<dbReference type="PROSITE" id="PS50086">
    <property type="entry name" value="TBC_RABGAP"/>
    <property type="match status" value="1"/>
</dbReference>
<dbReference type="InterPro" id="IPR000195">
    <property type="entry name" value="Rab-GAP-TBC_dom"/>
</dbReference>
<protein>
    <recommendedName>
        <fullName evidence="3">Rab-GAP TBC domain-containing protein</fullName>
    </recommendedName>
</protein>
<feature type="region of interest" description="Disordered" evidence="2">
    <location>
        <begin position="315"/>
        <end position="361"/>
    </location>
</feature>
<dbReference type="Gene3D" id="2.30.29.230">
    <property type="match status" value="1"/>
</dbReference>
<dbReference type="AlphaFoldDB" id="A0A914AJV7"/>
<dbReference type="PANTHER" id="PTHR22957:SF547">
    <property type="entry name" value="TBC1 DOMAIN FAMILY MEMBER 16"/>
    <property type="match status" value="1"/>
</dbReference>
<dbReference type="GO" id="GO:0005769">
    <property type="term" value="C:early endosome"/>
    <property type="evidence" value="ECO:0007669"/>
    <property type="project" value="TreeGrafter"/>
</dbReference>
<dbReference type="FunFam" id="1.10.8.270:FF:000017">
    <property type="entry name" value="TBC1 domain family member 16"/>
    <property type="match status" value="1"/>
</dbReference>
<feature type="compositionally biased region" description="Polar residues" evidence="2">
    <location>
        <begin position="196"/>
        <end position="207"/>
    </location>
</feature>
<dbReference type="GO" id="GO:0005096">
    <property type="term" value="F:GTPase activator activity"/>
    <property type="evidence" value="ECO:0007669"/>
    <property type="project" value="UniProtKB-KW"/>
</dbReference>
<evidence type="ECO:0000313" key="4">
    <source>
        <dbReference type="EnsemblMetazoa" id="XP_038064270.1"/>
    </source>
</evidence>
<feature type="compositionally biased region" description="Low complexity" evidence="2">
    <location>
        <begin position="283"/>
        <end position="297"/>
    </location>
</feature>
<evidence type="ECO:0000256" key="1">
    <source>
        <dbReference type="ARBA" id="ARBA00022468"/>
    </source>
</evidence>
<dbReference type="Pfam" id="PF00566">
    <property type="entry name" value="RabGAP-TBC"/>
    <property type="match status" value="1"/>
</dbReference>
<evidence type="ECO:0000259" key="3">
    <source>
        <dbReference type="PROSITE" id="PS50086"/>
    </source>
</evidence>
<feature type="domain" description="Rab-GAP TBC" evidence="3">
    <location>
        <begin position="533"/>
        <end position="742"/>
    </location>
</feature>
<accession>A0A914AJV7</accession>
<dbReference type="OrthoDB" id="10264062at2759"/>
<dbReference type="OMA" id="ICPHISS"/>
<sequence length="862" mass="97470">MSFLIKKFSDFLGISDPEYIRAPPLDGEIIYCKNNVCVHPPSSLARTAEHYPGYLTLRSQGNGHVTSSLILTWIPNSSLDKHQRMSPKTPPEILSVRDKGDGSSKPCTAPSDSVAQEDVDTGMSGEGNASELALCRGDTGRQSPTGMANNYQHEGMESNRSLETGFCPAEQNGCVPEELEEKEREEDANEQDASEQDASGLNSSPVSPQREDVMERPSDASPSSESDSFSTDAQLAHLLRDKNHSPKEKSYTHMNLERPKDLMVSPSDAMTNNSNNKAKEESLSSASSNPSSLPSPLRSLMQDQMIRDMQDPSDLDLKDLRSSVSSSTTPTTSNPDPGSLPSSPGSEPFDPFIPLYNQNTPPSLMSPASPLVSHNLTFPENSIEYTSAGSKSPHMTPKEQLCGVFSVDLSHMRSLRVFFSSENSTSGQLVIASPESQYKILHFHHGGLDRLTKVFDHWQYCVKQKTKSKLLDKDSDNLYHKFTILQSRVKPADCHPEEGVYDEVNEEMWWSYLNERGQVDDDYELRKAIFFGGIDEYLRREIWPFLLHYFAFDSTLEERNALRGEKRQEYEAIKQKRLAMGEEEQEEFFRNVKCTVDKDVIRTDRSHPYFKGDNNPNVDIMRNILLHFAVYKPSLGYTQGMSDLLAPVLAELQDEADAFWCLVGLMDDIIFVSSPKDEDMEKQLGYLRALIKLMLPDFWNHLLFLNDAMDLLFCHRWILLCFKREFCEPEALRMWEACWAHYQTDYFHLFICLAIIAVYGEDIVYQKLPSDDMLLHFSNLAMQMNGDLVLKKARGLLHQFRLLPRIPCTLDKLCETCTPGMWDSGHTPEVECVGLGVHGQDYVCPHISLEGVFHHVGIDFKN</sequence>
<dbReference type="FunFam" id="1.10.472.80:FF:000020">
    <property type="entry name" value="TBC1 domain family, member 16"/>
    <property type="match status" value="1"/>
</dbReference>
<dbReference type="SMART" id="SM00164">
    <property type="entry name" value="TBC"/>
    <property type="match status" value="1"/>
</dbReference>
<organism evidence="4 5">
    <name type="scientific">Patiria miniata</name>
    <name type="common">Bat star</name>
    <name type="synonym">Asterina miniata</name>
    <dbReference type="NCBI Taxonomy" id="46514"/>
    <lineage>
        <taxon>Eukaryota</taxon>
        <taxon>Metazoa</taxon>
        <taxon>Echinodermata</taxon>
        <taxon>Eleutherozoa</taxon>
        <taxon>Asterozoa</taxon>
        <taxon>Asteroidea</taxon>
        <taxon>Valvatacea</taxon>
        <taxon>Valvatida</taxon>
        <taxon>Asterinidae</taxon>
        <taxon>Patiria</taxon>
    </lineage>
</organism>
<keyword evidence="1" id="KW-0343">GTPase activation</keyword>
<reference evidence="4" key="1">
    <citation type="submission" date="2022-11" db="UniProtKB">
        <authorList>
            <consortium name="EnsemblMetazoa"/>
        </authorList>
    </citation>
    <scope>IDENTIFICATION</scope>
</reference>
<dbReference type="PANTHER" id="PTHR22957">
    <property type="entry name" value="TBC1 DOMAIN FAMILY MEMBER GTPASE-ACTIVATING PROTEIN"/>
    <property type="match status" value="1"/>
</dbReference>
<dbReference type="RefSeq" id="XP_038064268.1">
    <property type="nucleotide sequence ID" value="XM_038208340.1"/>
</dbReference>
<dbReference type="EnsemblMetazoa" id="XM_038208340.1">
    <property type="protein sequence ID" value="XP_038064268.1"/>
    <property type="gene ID" value="LOC119734787"/>
</dbReference>
<feature type="compositionally biased region" description="Basic and acidic residues" evidence="2">
    <location>
        <begin position="209"/>
        <end position="218"/>
    </location>
</feature>
<evidence type="ECO:0000313" key="5">
    <source>
        <dbReference type="Proteomes" id="UP000887568"/>
    </source>
</evidence>
<dbReference type="Proteomes" id="UP000887568">
    <property type="component" value="Unplaced"/>
</dbReference>
<proteinExistence type="predicted"/>
<feature type="compositionally biased region" description="Low complexity" evidence="2">
    <location>
        <begin position="219"/>
        <end position="232"/>
    </location>
</feature>
<dbReference type="RefSeq" id="XP_038064270.1">
    <property type="nucleotide sequence ID" value="XM_038208342.1"/>
</dbReference>
<name>A0A914AJV7_PATMI</name>
<feature type="region of interest" description="Disordered" evidence="2">
    <location>
        <begin position="80"/>
        <end position="297"/>
    </location>
</feature>
<dbReference type="InterPro" id="IPR035969">
    <property type="entry name" value="Rab-GAP_TBC_sf"/>
</dbReference>
<feature type="compositionally biased region" description="Basic and acidic residues" evidence="2">
    <location>
        <begin position="238"/>
        <end position="261"/>
    </location>
</feature>
<dbReference type="GeneID" id="119734787"/>
<dbReference type="EnsemblMetazoa" id="XM_038208342.1">
    <property type="protein sequence ID" value="XP_038064270.1"/>
    <property type="gene ID" value="LOC119734787"/>
</dbReference>
<evidence type="ECO:0000256" key="2">
    <source>
        <dbReference type="SAM" id="MobiDB-lite"/>
    </source>
</evidence>
<dbReference type="SUPFAM" id="SSF47923">
    <property type="entry name" value="Ypt/Rab-GAP domain of gyp1p"/>
    <property type="match status" value="2"/>
</dbReference>
<dbReference type="RefSeq" id="XP_038064269.1">
    <property type="nucleotide sequence ID" value="XM_038208341.1"/>
</dbReference>
<feature type="compositionally biased region" description="Polar residues" evidence="2">
    <location>
        <begin position="140"/>
        <end position="162"/>
    </location>
</feature>
<dbReference type="Gene3D" id="1.10.472.80">
    <property type="entry name" value="Ypt/Rab-GAP domain of gyp1p, domain 3"/>
    <property type="match status" value="1"/>
</dbReference>
<dbReference type="EnsemblMetazoa" id="XM_038208341.1">
    <property type="protein sequence ID" value="XP_038064269.1"/>
    <property type="gene ID" value="LOC119734787"/>
</dbReference>
<dbReference type="Gene3D" id="1.10.8.270">
    <property type="entry name" value="putative rabgap domain of human tbc1 domain family member 14 like domains"/>
    <property type="match status" value="1"/>
</dbReference>
<keyword evidence="5" id="KW-1185">Reference proteome</keyword>
<feature type="compositionally biased region" description="Acidic residues" evidence="2">
    <location>
        <begin position="177"/>
        <end position="195"/>
    </location>
</feature>
<feature type="compositionally biased region" description="Low complexity" evidence="2">
    <location>
        <begin position="322"/>
        <end position="348"/>
    </location>
</feature>